<feature type="region of interest" description="Disordered" evidence="4">
    <location>
        <begin position="511"/>
        <end position="530"/>
    </location>
</feature>
<feature type="compositionally biased region" description="Polar residues" evidence="4">
    <location>
        <begin position="649"/>
        <end position="661"/>
    </location>
</feature>
<feature type="region of interest" description="Disordered" evidence="4">
    <location>
        <begin position="550"/>
        <end position="732"/>
    </location>
</feature>
<feature type="domain" description="Nucleoporin Nup159/Nup146 N-terminal" evidence="5">
    <location>
        <begin position="34"/>
        <end position="401"/>
    </location>
</feature>
<feature type="compositionally biased region" description="Low complexity" evidence="4">
    <location>
        <begin position="463"/>
        <end position="478"/>
    </location>
</feature>
<evidence type="ECO:0000256" key="3">
    <source>
        <dbReference type="ARBA" id="ARBA00023242"/>
    </source>
</evidence>
<feature type="region of interest" description="Disordered" evidence="4">
    <location>
        <begin position="744"/>
        <end position="1061"/>
    </location>
</feature>
<proteinExistence type="predicted"/>
<keyword evidence="2" id="KW-0813">Transport</keyword>
<evidence type="ECO:0000313" key="7">
    <source>
        <dbReference type="Proteomes" id="UP000033483"/>
    </source>
</evidence>
<feature type="compositionally biased region" description="Polar residues" evidence="4">
    <location>
        <begin position="952"/>
        <end position="976"/>
    </location>
</feature>
<dbReference type="GO" id="GO:0005643">
    <property type="term" value="C:nuclear pore"/>
    <property type="evidence" value="ECO:0007669"/>
    <property type="project" value="TreeGrafter"/>
</dbReference>
<dbReference type="OrthoDB" id="248320at2759"/>
<keyword evidence="3" id="KW-0539">Nucleus</keyword>
<dbReference type="SUPFAM" id="SSF117289">
    <property type="entry name" value="Nucleoporin domain"/>
    <property type="match status" value="1"/>
</dbReference>
<feature type="compositionally biased region" description="Polar residues" evidence="4">
    <location>
        <begin position="570"/>
        <end position="587"/>
    </location>
</feature>
<organism evidence="6 7">
    <name type="scientific">Thielaviopsis punctulata</name>
    <dbReference type="NCBI Taxonomy" id="72032"/>
    <lineage>
        <taxon>Eukaryota</taxon>
        <taxon>Fungi</taxon>
        <taxon>Dikarya</taxon>
        <taxon>Ascomycota</taxon>
        <taxon>Pezizomycotina</taxon>
        <taxon>Sordariomycetes</taxon>
        <taxon>Hypocreomycetidae</taxon>
        <taxon>Microascales</taxon>
        <taxon>Ceratocystidaceae</taxon>
        <taxon>Thielaviopsis</taxon>
    </lineage>
</organism>
<reference evidence="6 7" key="1">
    <citation type="submission" date="2015-03" db="EMBL/GenBank/DDBJ databases">
        <authorList>
            <person name="Radwan O."/>
            <person name="Al-Naeli F.A."/>
            <person name="Rendon G.A."/>
            <person name="Fields C."/>
        </authorList>
    </citation>
    <scope>NUCLEOTIDE SEQUENCE [LARGE SCALE GENOMIC DNA]</scope>
    <source>
        <strain evidence="6">CR-DP1</strain>
    </source>
</reference>
<gene>
    <name evidence="6" type="ORF">TD95_003667</name>
</gene>
<dbReference type="GO" id="GO:0017056">
    <property type="term" value="F:structural constituent of nuclear pore"/>
    <property type="evidence" value="ECO:0007669"/>
    <property type="project" value="TreeGrafter"/>
</dbReference>
<feature type="compositionally biased region" description="Basic and acidic residues" evidence="4">
    <location>
        <begin position="917"/>
        <end position="926"/>
    </location>
</feature>
<evidence type="ECO:0000256" key="4">
    <source>
        <dbReference type="SAM" id="MobiDB-lite"/>
    </source>
</evidence>
<keyword evidence="7" id="KW-1185">Reference proteome</keyword>
<dbReference type="InterPro" id="IPR026054">
    <property type="entry name" value="Nucleoporin"/>
</dbReference>
<feature type="compositionally biased region" description="Low complexity" evidence="4">
    <location>
        <begin position="485"/>
        <end position="495"/>
    </location>
</feature>
<dbReference type="Pfam" id="PF16755">
    <property type="entry name" value="Beta-prop_NUP159_NUP214"/>
    <property type="match status" value="1"/>
</dbReference>
<dbReference type="InterPro" id="IPR039462">
    <property type="entry name" value="Nup159/Nup146_N"/>
</dbReference>
<dbReference type="GO" id="GO:0006606">
    <property type="term" value="P:protein import into nucleus"/>
    <property type="evidence" value="ECO:0007669"/>
    <property type="project" value="TreeGrafter"/>
</dbReference>
<evidence type="ECO:0000259" key="5">
    <source>
        <dbReference type="Pfam" id="PF16755"/>
    </source>
</evidence>
<protein>
    <recommendedName>
        <fullName evidence="5">Nucleoporin Nup159/Nup146 N-terminal domain-containing protein</fullName>
    </recommendedName>
</protein>
<dbReference type="GO" id="GO:0006405">
    <property type="term" value="P:RNA export from nucleus"/>
    <property type="evidence" value="ECO:0007669"/>
    <property type="project" value="TreeGrafter"/>
</dbReference>
<feature type="compositionally biased region" description="Basic and acidic residues" evidence="4">
    <location>
        <begin position="704"/>
        <end position="718"/>
    </location>
</feature>
<dbReference type="PANTHER" id="PTHR23193:SF23">
    <property type="entry name" value="NUCLEAR PORE COMPLEX PROTEIN NUP153"/>
    <property type="match status" value="1"/>
</dbReference>
<evidence type="ECO:0000313" key="6">
    <source>
        <dbReference type="EMBL" id="KKA30805.1"/>
    </source>
</evidence>
<feature type="compositionally biased region" description="Acidic residues" evidence="4">
    <location>
        <begin position="1008"/>
        <end position="1028"/>
    </location>
</feature>
<sequence length="1532" mass="160775">MGDELEVIQTELLGFKALAGDSQVQLTSSWPELPSNSASLLTIAPRKCLVAGAGPDAITIVKTDTVRKAFEAPSEDDSEIRPVEPLVTIPISMRLSQVAFTSDEIYLLVASETGSSVTAYEVDSLIKGDQSSAFEISTSGPLLTMCPNVAVEKAELCAVVTDRGDLHMINTKSKTISNVLVSDVSSVSWSTKGKQLVAGRKDGTIHQLTPEGEIKAQIPCPDGLEGVRVASLQWLENHLFVAIYMTSEETPTSTYFVISRKPPSTYNFSKIGDPVDPFGSEDTPHHSILRLKDFPPNLQDVLVISSTVSPDIGLLTRSKTPLSPDVDATKISGVFTMTEMADDTRRAAVPMKANFNNSVPIGISLDLSARDTVYKPIASEEIDESPGPVPAVWLLNDDGILMAWWLIYDESIKEGTTFPGMVSLLPDLETLAPSKDATPEAAPTPAIAPALAPALVAPTTSAFGAPSTTTSTSTPAFGQPTSIKASPWGSNSSSSAAPAFGQTGFGSLGASSKSPFSSASTSTTSPFGSATKTGGFSSFGNGGGFASLSSGSSGGSIFGQPSDKPLPFASQDTTSTAFKMSGNSSFGLGSGQPFKLQSSFMPSKTDESDDDGVDSDAKPSQNSMFAGFGSALDSDKQGPESAATEGSKKSTFGTASGNFGTASGAFGTPAKTLFGQPVNNGESTATSETKSGFGQPGAGAFDAPKTEDANASNNKEEETSAPQSGFGFAKSSEASTTLFSKRSVGFGAPSQAGGTSMFGAPSTGQTPMFATTKTESQPSSVFGAPAQSMAGASRESIFGAPSTSKPSGNAAPNPFSTLKTPKDDLSSEDDFDEDEDDDEEQVNEEEDDDESDEENDKEEEEEEEEDEEEPESPSPAPKDDKSLFGSPSTPVTKKTAADLLSSPSPTLRKSVAHSKKTLLDRSETLKKTSAKSVAKNLFGNARSAGSSKFEFMSSTPAPPESTSKSTYAIGDSSSGASKMGASDDDTAFSKPKTAPAKKSHNKVLRLDIDDESEEVNDSEDYSGEDAESDSSAVHVSKEVSPSPSGPAHSSGSGLNGSFTMVQKPDESKSIFGSTNFSKSVAAPFTNSKPLFGSAGDKNVNGPVSGFATNFPAPGAQQPVVKPLGSSILAGKDDKTEQNIFLSQQRKTKAKQEAQEAQPLVDEGYDEVQKLLESELQPTLKIDQLIAHTDVAPPAQDSIPAQVEAVYRDINSMVDTVGLNARSVLQFVLGHKQAASQQPCTKEDLESTEEWVLPDLADLAEIIQVELTNDLLSASVANPDEKKAECAELSRNMTRLRSKQKDLQVLLARISPTQTESTRNLPLSPEQAAQQNELRRDFAKFTQHLAAVEESLVLLKTRIASASQALGKAAPGSSSAHTQVPTVDAVMRTIAKMTSMAEKRSGDVDLLEAQVRRLRLSSSSATPTPNSLSASVSSLLALPPTSSSAALMRSSRSLLAASPARDLTASLSGLSLAGSSMTAASTSGLARKKLAAYTMEQRRSALVKKAHKKTVLAKLKTRVEEKGVAVWEVQQGC</sequence>
<comment type="caution">
    <text evidence="6">The sequence shown here is derived from an EMBL/GenBank/DDBJ whole genome shotgun (WGS) entry which is preliminary data.</text>
</comment>
<feature type="compositionally biased region" description="Low complexity" evidence="4">
    <location>
        <begin position="1040"/>
        <end position="1052"/>
    </location>
</feature>
<dbReference type="GO" id="GO:0008139">
    <property type="term" value="F:nuclear localization sequence binding"/>
    <property type="evidence" value="ECO:0007669"/>
    <property type="project" value="TreeGrafter"/>
</dbReference>
<feature type="compositionally biased region" description="Polar residues" evidence="4">
    <location>
        <begin position="762"/>
        <end position="780"/>
    </location>
</feature>
<name>A0A0F4ZKR1_9PEZI</name>
<evidence type="ECO:0000256" key="1">
    <source>
        <dbReference type="ARBA" id="ARBA00004123"/>
    </source>
</evidence>
<accession>A0A0F4ZKR1</accession>
<feature type="compositionally biased region" description="Polar residues" evidence="4">
    <location>
        <begin position="677"/>
        <end position="692"/>
    </location>
</feature>
<feature type="region of interest" description="Disordered" evidence="4">
    <location>
        <begin position="463"/>
        <end position="495"/>
    </location>
</feature>
<dbReference type="PANTHER" id="PTHR23193">
    <property type="entry name" value="NUCLEAR PORE COMPLEX PROTEIN NUP"/>
    <property type="match status" value="1"/>
</dbReference>
<comment type="subcellular location">
    <subcellularLocation>
        <location evidence="1">Nucleus</location>
    </subcellularLocation>
</comment>
<feature type="compositionally biased region" description="Acidic residues" evidence="4">
    <location>
        <begin position="826"/>
        <end position="871"/>
    </location>
</feature>
<dbReference type="EMBL" id="LAEV01000225">
    <property type="protein sequence ID" value="KKA30805.1"/>
    <property type="molecule type" value="Genomic_DNA"/>
</dbReference>
<dbReference type="Gene3D" id="2.130.10.10">
    <property type="entry name" value="YVTN repeat-like/Quinoprotein amine dehydrogenase"/>
    <property type="match status" value="1"/>
</dbReference>
<evidence type="ECO:0000256" key="2">
    <source>
        <dbReference type="ARBA" id="ARBA00022448"/>
    </source>
</evidence>
<dbReference type="Proteomes" id="UP000033483">
    <property type="component" value="Unassembled WGS sequence"/>
</dbReference>
<dbReference type="InterPro" id="IPR015943">
    <property type="entry name" value="WD40/YVTN_repeat-like_dom_sf"/>
</dbReference>